<accession>A0AAU1I939</accession>
<sequence>MATALTNEADNCLQICGDGTGIPGAYDYIPGNGHDQAYWWAYLQQATVYRNLPQNGNLMASDIDNFKAFLGNPTFDTPNQTDDPGREARLISCLQGILGILESAGHAAPHGTT</sequence>
<dbReference type="AlphaFoldDB" id="A0AAU1I939"/>
<name>A0AAU1I939_9ACTN</name>
<reference evidence="1" key="1">
    <citation type="submission" date="2022-10" db="EMBL/GenBank/DDBJ databases">
        <title>The complete genomes of actinobacterial strains from the NBC collection.</title>
        <authorList>
            <person name="Joergensen T.S."/>
            <person name="Alvarez Arevalo M."/>
            <person name="Sterndorff E.B."/>
            <person name="Faurdal D."/>
            <person name="Vuksanovic O."/>
            <person name="Mourched A.-S."/>
            <person name="Charusanti P."/>
            <person name="Shaw S."/>
            <person name="Blin K."/>
            <person name="Weber T."/>
        </authorList>
    </citation>
    <scope>NUCLEOTIDE SEQUENCE</scope>
    <source>
        <strain evidence="1">NBC 00180</strain>
    </source>
</reference>
<gene>
    <name evidence="1" type="ORF">OG477_42900</name>
</gene>
<evidence type="ECO:0000313" key="1">
    <source>
        <dbReference type="EMBL" id="WTP91597.1"/>
    </source>
</evidence>
<dbReference type="EMBL" id="CP108140">
    <property type="protein sequence ID" value="WTP91597.1"/>
    <property type="molecule type" value="Genomic_DNA"/>
</dbReference>
<proteinExistence type="predicted"/>
<organism evidence="1">
    <name type="scientific">Streptomyces sp. NBC_00180</name>
    <dbReference type="NCBI Taxonomy" id="2903632"/>
    <lineage>
        <taxon>Bacteria</taxon>
        <taxon>Bacillati</taxon>
        <taxon>Actinomycetota</taxon>
        <taxon>Actinomycetes</taxon>
        <taxon>Kitasatosporales</taxon>
        <taxon>Streptomycetaceae</taxon>
        <taxon>Streptomyces</taxon>
    </lineage>
</organism>
<protein>
    <submittedName>
        <fullName evidence="1">Uncharacterized protein</fullName>
    </submittedName>
</protein>